<keyword evidence="3" id="KW-1185">Reference proteome</keyword>
<dbReference type="AlphaFoldDB" id="S8E1U0"/>
<feature type="chain" id="PRO_5004550287" evidence="1">
    <location>
        <begin position="34"/>
        <end position="131"/>
    </location>
</feature>
<dbReference type="Proteomes" id="UP000015241">
    <property type="component" value="Unassembled WGS sequence"/>
</dbReference>
<feature type="non-terminal residue" evidence="2">
    <location>
        <position position="1"/>
    </location>
</feature>
<evidence type="ECO:0000313" key="3">
    <source>
        <dbReference type="Proteomes" id="UP000015241"/>
    </source>
</evidence>
<gene>
    <name evidence="2" type="ORF">FOMPIDRAFT_162075</name>
</gene>
<evidence type="ECO:0000313" key="2">
    <source>
        <dbReference type="EMBL" id="EPS98687.1"/>
    </source>
</evidence>
<dbReference type="EMBL" id="KE504163">
    <property type="protein sequence ID" value="EPS98687.1"/>
    <property type="molecule type" value="Genomic_DNA"/>
</dbReference>
<dbReference type="HOGENOM" id="CLU_1932520_0_0_1"/>
<proteinExistence type="predicted"/>
<name>S8E1U0_FOMSC</name>
<dbReference type="InParanoid" id="S8E1U0"/>
<protein>
    <submittedName>
        <fullName evidence="2">Uncharacterized protein</fullName>
    </submittedName>
</protein>
<sequence length="131" mass="14278">PQGPSRSRGLPGHSVTLFLAAWWPHCLLFESSAHYLWSKHVGRLCLQVRALTLLGTNLCRHIQFATYIGGTIQHLLLRSLSETSSTLLTLATRASTVLKTSDICPQANSICYWAGLAVSRCTSPAIAQTVC</sequence>
<accession>S8E1U0</accession>
<feature type="signal peptide" evidence="1">
    <location>
        <begin position="1"/>
        <end position="33"/>
    </location>
</feature>
<reference evidence="2 3" key="1">
    <citation type="journal article" date="2012" name="Science">
        <title>The Paleozoic origin of enzymatic lignin decomposition reconstructed from 31 fungal genomes.</title>
        <authorList>
            <person name="Floudas D."/>
            <person name="Binder M."/>
            <person name="Riley R."/>
            <person name="Barry K."/>
            <person name="Blanchette R.A."/>
            <person name="Henrissat B."/>
            <person name="Martinez A.T."/>
            <person name="Otillar R."/>
            <person name="Spatafora J.W."/>
            <person name="Yadav J.S."/>
            <person name="Aerts A."/>
            <person name="Benoit I."/>
            <person name="Boyd A."/>
            <person name="Carlson A."/>
            <person name="Copeland A."/>
            <person name="Coutinho P.M."/>
            <person name="de Vries R.P."/>
            <person name="Ferreira P."/>
            <person name="Findley K."/>
            <person name="Foster B."/>
            <person name="Gaskell J."/>
            <person name="Glotzer D."/>
            <person name="Gorecki P."/>
            <person name="Heitman J."/>
            <person name="Hesse C."/>
            <person name="Hori C."/>
            <person name="Igarashi K."/>
            <person name="Jurgens J.A."/>
            <person name="Kallen N."/>
            <person name="Kersten P."/>
            <person name="Kohler A."/>
            <person name="Kuees U."/>
            <person name="Kumar T.K.A."/>
            <person name="Kuo A."/>
            <person name="LaButti K."/>
            <person name="Larrondo L.F."/>
            <person name="Lindquist E."/>
            <person name="Ling A."/>
            <person name="Lombard V."/>
            <person name="Lucas S."/>
            <person name="Lundell T."/>
            <person name="Martin R."/>
            <person name="McLaughlin D.J."/>
            <person name="Morgenstern I."/>
            <person name="Morin E."/>
            <person name="Murat C."/>
            <person name="Nagy L.G."/>
            <person name="Nolan M."/>
            <person name="Ohm R.A."/>
            <person name="Patyshakuliyeva A."/>
            <person name="Rokas A."/>
            <person name="Ruiz-Duenas F.J."/>
            <person name="Sabat G."/>
            <person name="Salamov A."/>
            <person name="Samejima M."/>
            <person name="Schmutz J."/>
            <person name="Slot J.C."/>
            <person name="St John F."/>
            <person name="Stenlid J."/>
            <person name="Sun H."/>
            <person name="Sun S."/>
            <person name="Syed K."/>
            <person name="Tsang A."/>
            <person name="Wiebenga A."/>
            <person name="Young D."/>
            <person name="Pisabarro A."/>
            <person name="Eastwood D.C."/>
            <person name="Martin F."/>
            <person name="Cullen D."/>
            <person name="Grigoriev I.V."/>
            <person name="Hibbett D.S."/>
        </authorList>
    </citation>
    <scope>NUCLEOTIDE SEQUENCE</scope>
    <source>
        <strain evidence="3">FP-58527</strain>
    </source>
</reference>
<keyword evidence="1" id="KW-0732">Signal</keyword>
<organism evidence="2 3">
    <name type="scientific">Fomitopsis schrenkii</name>
    <name type="common">Brown rot fungus</name>
    <dbReference type="NCBI Taxonomy" id="2126942"/>
    <lineage>
        <taxon>Eukaryota</taxon>
        <taxon>Fungi</taxon>
        <taxon>Dikarya</taxon>
        <taxon>Basidiomycota</taxon>
        <taxon>Agaricomycotina</taxon>
        <taxon>Agaricomycetes</taxon>
        <taxon>Polyporales</taxon>
        <taxon>Fomitopsis</taxon>
    </lineage>
</organism>
<evidence type="ECO:0000256" key="1">
    <source>
        <dbReference type="SAM" id="SignalP"/>
    </source>
</evidence>